<dbReference type="Proteomes" id="UP000070700">
    <property type="component" value="Unassembled WGS sequence"/>
</dbReference>
<dbReference type="InterPro" id="IPR021986">
    <property type="entry name" value="Spherulin4"/>
</dbReference>
<proteinExistence type="predicted"/>
<dbReference type="RefSeq" id="XP_018071729.1">
    <property type="nucleotide sequence ID" value="XM_018214876.1"/>
</dbReference>
<dbReference type="AlphaFoldDB" id="A0A194XB56"/>
<dbReference type="OrthoDB" id="5342184at2759"/>
<accession>A0A194XB56</accession>
<dbReference type="PANTHER" id="PTHR35040">
    <property type="match status" value="1"/>
</dbReference>
<dbReference type="PANTHER" id="PTHR35040:SF9">
    <property type="entry name" value="4-LIKE CELL SURFACE PROTEIN, PUTATIVE (AFU_ORTHOLOGUE AFUA_4G14080)-RELATED"/>
    <property type="match status" value="1"/>
</dbReference>
<reference evidence="1 2" key="1">
    <citation type="submission" date="2015-10" db="EMBL/GenBank/DDBJ databases">
        <title>Full genome of DAOMC 229536 Phialocephala scopiformis, a fungal endophyte of spruce producing the potent anti-insectan compound rugulosin.</title>
        <authorList>
            <consortium name="DOE Joint Genome Institute"/>
            <person name="Walker A.K."/>
            <person name="Frasz S.L."/>
            <person name="Seifert K.A."/>
            <person name="Miller J.D."/>
            <person name="Mondo S.J."/>
            <person name="Labutti K."/>
            <person name="Lipzen A."/>
            <person name="Dockter R."/>
            <person name="Kennedy M."/>
            <person name="Grigoriev I.V."/>
            <person name="Spatafora J.W."/>
        </authorList>
    </citation>
    <scope>NUCLEOTIDE SEQUENCE [LARGE SCALE GENOMIC DNA]</scope>
    <source>
        <strain evidence="1 2">CBS 120377</strain>
    </source>
</reference>
<protein>
    <recommendedName>
        <fullName evidence="3">Spherulation-specific family 4</fullName>
    </recommendedName>
</protein>
<organism evidence="1 2">
    <name type="scientific">Mollisia scopiformis</name>
    <name type="common">Conifer needle endophyte fungus</name>
    <name type="synonym">Phialocephala scopiformis</name>
    <dbReference type="NCBI Taxonomy" id="149040"/>
    <lineage>
        <taxon>Eukaryota</taxon>
        <taxon>Fungi</taxon>
        <taxon>Dikarya</taxon>
        <taxon>Ascomycota</taxon>
        <taxon>Pezizomycotina</taxon>
        <taxon>Leotiomycetes</taxon>
        <taxon>Helotiales</taxon>
        <taxon>Mollisiaceae</taxon>
        <taxon>Mollisia</taxon>
    </lineage>
</organism>
<dbReference type="EMBL" id="KQ947414">
    <property type="protein sequence ID" value="KUJ17374.1"/>
    <property type="molecule type" value="Genomic_DNA"/>
</dbReference>
<keyword evidence="2" id="KW-1185">Reference proteome</keyword>
<gene>
    <name evidence="1" type="ORF">LY89DRAFT_684436</name>
</gene>
<dbReference type="Pfam" id="PF12138">
    <property type="entry name" value="Spherulin4"/>
    <property type="match status" value="1"/>
</dbReference>
<sequence length="140" mass="15481">MVALTTLLPHILFPLYFYPDPGAWQPLYTSLSSYPSVTFDVIINPDSGPGSTVYPDSNFIAGIAELNSYPNANLLGYVHTSYATRNLTVVESEIAQYENWSKYEDADIAVAGIFFDEAPDTYSEASYQYMESAASYAESL</sequence>
<dbReference type="GeneID" id="28824602"/>
<evidence type="ECO:0008006" key="3">
    <source>
        <dbReference type="Google" id="ProtNLM"/>
    </source>
</evidence>
<evidence type="ECO:0000313" key="2">
    <source>
        <dbReference type="Proteomes" id="UP000070700"/>
    </source>
</evidence>
<evidence type="ECO:0000313" key="1">
    <source>
        <dbReference type="EMBL" id="KUJ17374.1"/>
    </source>
</evidence>
<dbReference type="InParanoid" id="A0A194XB56"/>
<name>A0A194XB56_MOLSC</name>
<dbReference type="KEGG" id="psco:LY89DRAFT_684436"/>